<organism evidence="1 2">
    <name type="scientific">Manihot esculenta</name>
    <name type="common">Cassava</name>
    <name type="synonym">Jatropha manihot</name>
    <dbReference type="NCBI Taxonomy" id="3983"/>
    <lineage>
        <taxon>Eukaryota</taxon>
        <taxon>Viridiplantae</taxon>
        <taxon>Streptophyta</taxon>
        <taxon>Embryophyta</taxon>
        <taxon>Tracheophyta</taxon>
        <taxon>Spermatophyta</taxon>
        <taxon>Magnoliopsida</taxon>
        <taxon>eudicotyledons</taxon>
        <taxon>Gunneridae</taxon>
        <taxon>Pentapetalae</taxon>
        <taxon>rosids</taxon>
        <taxon>fabids</taxon>
        <taxon>Malpighiales</taxon>
        <taxon>Euphorbiaceae</taxon>
        <taxon>Crotonoideae</taxon>
        <taxon>Manihoteae</taxon>
        <taxon>Manihot</taxon>
    </lineage>
</organism>
<dbReference type="Proteomes" id="UP000091857">
    <property type="component" value="Chromosome 4"/>
</dbReference>
<accession>A0ACB7HWE1</accession>
<name>A0ACB7HWE1_MANES</name>
<gene>
    <name evidence="1" type="ORF">MANES_04G117533v8</name>
</gene>
<keyword evidence="2" id="KW-1185">Reference proteome</keyword>
<protein>
    <submittedName>
        <fullName evidence="1">Uncharacterized protein</fullName>
    </submittedName>
</protein>
<reference evidence="2" key="1">
    <citation type="journal article" date="2016" name="Nat. Biotechnol.">
        <title>Sequencing wild and cultivated cassava and related species reveals extensive interspecific hybridization and genetic diversity.</title>
        <authorList>
            <person name="Bredeson J.V."/>
            <person name="Lyons J.B."/>
            <person name="Prochnik S.E."/>
            <person name="Wu G.A."/>
            <person name="Ha C.M."/>
            <person name="Edsinger-Gonzales E."/>
            <person name="Grimwood J."/>
            <person name="Schmutz J."/>
            <person name="Rabbi I.Y."/>
            <person name="Egesi C."/>
            <person name="Nauluvula P."/>
            <person name="Lebot V."/>
            <person name="Ndunguru J."/>
            <person name="Mkamilo G."/>
            <person name="Bart R.S."/>
            <person name="Setter T.L."/>
            <person name="Gleadow R.M."/>
            <person name="Kulakow P."/>
            <person name="Ferguson M.E."/>
            <person name="Rounsley S."/>
            <person name="Rokhsar D.S."/>
        </authorList>
    </citation>
    <scope>NUCLEOTIDE SEQUENCE [LARGE SCALE GENOMIC DNA]</scope>
    <source>
        <strain evidence="2">cv. AM560-2</strain>
    </source>
</reference>
<evidence type="ECO:0000313" key="1">
    <source>
        <dbReference type="EMBL" id="KAG8656300.1"/>
    </source>
</evidence>
<sequence length="315" mass="35654">MENLNFILGSLLKILCSEACCSCIDSLEFINLRLNRSIKTSMDCCLITHEHDPKGSIYAFDLDSDRCTVELNRLYNPHTSISGDCQFHRDVFGSCNGLLAMYNGEGIVLCNPATREHKTLSRFWGHCYGDYEMLREFGYDALNDDYKVIIMIQNYMENNTRVMVYSWKRKSLTRVEDLLGYSIIPTHNNPQPGGVLVGGSLHWVVNGKGNVKDRVILAFGLGDEKFFELPKPQMESENISLHMVEIGGSLALCSSWPHWMNEIWVMKEYGVMESWTKLFNLTNSNRISGNICIRSHVPVKLNSGIAGSSSQLSKQ</sequence>
<evidence type="ECO:0000313" key="2">
    <source>
        <dbReference type="Proteomes" id="UP000091857"/>
    </source>
</evidence>
<proteinExistence type="predicted"/>
<dbReference type="EMBL" id="CM004390">
    <property type="protein sequence ID" value="KAG8656300.1"/>
    <property type="molecule type" value="Genomic_DNA"/>
</dbReference>
<comment type="caution">
    <text evidence="1">The sequence shown here is derived from an EMBL/GenBank/DDBJ whole genome shotgun (WGS) entry which is preliminary data.</text>
</comment>